<dbReference type="EMBL" id="BK015471">
    <property type="protein sequence ID" value="DAE08491.1"/>
    <property type="molecule type" value="Genomic_DNA"/>
</dbReference>
<proteinExistence type="predicted"/>
<sequence length="58" mass="6529">MRWRSADLPRSFGSCMIGPSVKKNRPLRLCNTREGGRLAPAPLLYQRRPAFLVETAGE</sequence>
<accession>A0A8S5PPQ6</accession>
<name>A0A8S5PPQ6_9CAUD</name>
<evidence type="ECO:0000313" key="1">
    <source>
        <dbReference type="EMBL" id="DAE08491.1"/>
    </source>
</evidence>
<organism evidence="1">
    <name type="scientific">Siphoviridae sp. ctD2Q91</name>
    <dbReference type="NCBI Taxonomy" id="2825383"/>
    <lineage>
        <taxon>Viruses</taxon>
        <taxon>Duplodnaviria</taxon>
        <taxon>Heunggongvirae</taxon>
        <taxon>Uroviricota</taxon>
        <taxon>Caudoviricetes</taxon>
    </lineage>
</organism>
<protein>
    <submittedName>
        <fullName evidence="1">Uncharacterized protein</fullName>
    </submittedName>
</protein>
<reference evidence="1" key="1">
    <citation type="journal article" date="2021" name="Proc. Natl. Acad. Sci. U.S.A.">
        <title>A Catalog of Tens of Thousands of Viruses from Human Metagenomes Reveals Hidden Associations with Chronic Diseases.</title>
        <authorList>
            <person name="Tisza M.J."/>
            <person name="Buck C.B."/>
        </authorList>
    </citation>
    <scope>NUCLEOTIDE SEQUENCE</scope>
    <source>
        <strain evidence="1">CtD2Q91</strain>
    </source>
</reference>